<organism evidence="1 2">
    <name type="scientific">Pistacia atlantica</name>
    <dbReference type="NCBI Taxonomy" id="434234"/>
    <lineage>
        <taxon>Eukaryota</taxon>
        <taxon>Viridiplantae</taxon>
        <taxon>Streptophyta</taxon>
        <taxon>Embryophyta</taxon>
        <taxon>Tracheophyta</taxon>
        <taxon>Spermatophyta</taxon>
        <taxon>Magnoliopsida</taxon>
        <taxon>eudicotyledons</taxon>
        <taxon>Gunneridae</taxon>
        <taxon>Pentapetalae</taxon>
        <taxon>rosids</taxon>
        <taxon>malvids</taxon>
        <taxon>Sapindales</taxon>
        <taxon>Anacardiaceae</taxon>
        <taxon>Pistacia</taxon>
    </lineage>
</organism>
<gene>
    <name evidence="1" type="ORF">Patl1_35131</name>
</gene>
<accession>A0ACC0ZRZ9</accession>
<evidence type="ECO:0000313" key="1">
    <source>
        <dbReference type="EMBL" id="KAJ0076012.1"/>
    </source>
</evidence>
<name>A0ACC0ZRZ9_9ROSI</name>
<protein>
    <submittedName>
        <fullName evidence="1">Uncharacterized protein</fullName>
    </submittedName>
</protein>
<dbReference type="EMBL" id="CM047910">
    <property type="protein sequence ID" value="KAJ0076012.1"/>
    <property type="molecule type" value="Genomic_DNA"/>
</dbReference>
<reference evidence="2" key="1">
    <citation type="journal article" date="2023" name="G3 (Bethesda)">
        <title>Genome assembly and association tests identify interacting loci associated with vigor, precocity, and sex in interspecific pistachio rootstocks.</title>
        <authorList>
            <person name="Palmer W."/>
            <person name="Jacygrad E."/>
            <person name="Sagayaradj S."/>
            <person name="Cavanaugh K."/>
            <person name="Han R."/>
            <person name="Bertier L."/>
            <person name="Beede B."/>
            <person name="Kafkas S."/>
            <person name="Golino D."/>
            <person name="Preece J."/>
            <person name="Michelmore R."/>
        </authorList>
    </citation>
    <scope>NUCLEOTIDE SEQUENCE [LARGE SCALE GENOMIC DNA]</scope>
</reference>
<dbReference type="Proteomes" id="UP001164250">
    <property type="component" value="Chromosome 15"/>
</dbReference>
<keyword evidence="2" id="KW-1185">Reference proteome</keyword>
<evidence type="ECO:0000313" key="2">
    <source>
        <dbReference type="Proteomes" id="UP001164250"/>
    </source>
</evidence>
<sequence>MYFLSPYQFHALRNVFLFLYLISLHLLNPMEFLDKVVIEHE</sequence>
<comment type="caution">
    <text evidence="1">The sequence shown here is derived from an EMBL/GenBank/DDBJ whole genome shotgun (WGS) entry which is preliminary data.</text>
</comment>
<proteinExistence type="predicted"/>